<keyword evidence="2" id="KW-1185">Reference proteome</keyword>
<reference evidence="1 2" key="1">
    <citation type="journal article" date="2022" name="bioRxiv">
        <title>The genome of the oomycete Peronosclerospora sorghi, a cosmopolitan pathogen of maize and sorghum, is inflated with dispersed pseudogenes.</title>
        <authorList>
            <person name="Fletcher K."/>
            <person name="Martin F."/>
            <person name="Isakeit T."/>
            <person name="Cavanaugh K."/>
            <person name="Magill C."/>
            <person name="Michelmore R."/>
        </authorList>
    </citation>
    <scope>NUCLEOTIDE SEQUENCE [LARGE SCALE GENOMIC DNA]</scope>
    <source>
        <strain evidence="1">P6</strain>
    </source>
</reference>
<sequence>MLCAAWRFARTQFVDDWESLYDRYFGVCPQSARDYVILGALVALLSSLLRWLPRSGHVRALMLLKSRMLPLLPRSSSRHFALQVDRLLLQMSAAKIHDVFLSLAADTTLLAIICTQYATDTTDAMLQTLMLQVVLRFAQALTEPSAARLSTSSRETITELSFYLSYRQQSALMGTHTHTHKPRDSELAALSANVMVVVVLNIFDMKGNKPVPPLVGTSVLEPFEEPFPLSLMSSAATTSESDLVLLVMLPADERVMLIQTSCLQTIGDLEKLILDQYARLFPHLPALCRDVRIQKRMSRALVMDHRTPLREDASHSFVDLAKNVQAGNVFQNMEQIYIVPNPEKKKKSTLGALESRCVQTEPHDVRNAMDQKSIDGKNDLEKVERVLKKDNRKEKAQDAKKKSSNKIEKILAKKATVQHTSDGKLAAVTNGGDKKVEQVKKDDATVIATKETDEIKESKKKNSGDSKKSIADKRTNKVLKKSAPKKRQNALLEQMRAVKQNPSESSAALLVKSLREKKRDVAGPSSNSDRIRKASQDDVTTEASETAAPMPPSKKQKTMKLESQPTIISDSESKPADKEMISAEEKKTSTKKDKTSKSSREKGTGTKTNSDDGSTASKIMPTSRIVKNMNILSDDVKGPVLKRAKANALPKTKKTSDKTKPSAKRATSETELSSSRSSNLSGSSSQEDEPASETEEDTQSATTVKTSVKTENLNENGNFRKILADKTRRIADGKKTKDANPVRAVKPEKKSNQTSESTESTAAELSDHSQHMFVGNAVRHSAKNSTPMESSSTSSSDEVDEEEDEEEEHNYSQRLLADLTKND</sequence>
<comment type="caution">
    <text evidence="1">The sequence shown here is derived from an EMBL/GenBank/DDBJ whole genome shotgun (WGS) entry which is preliminary data.</text>
</comment>
<evidence type="ECO:0000313" key="1">
    <source>
        <dbReference type="EMBL" id="KAI9918912.1"/>
    </source>
</evidence>
<organism evidence="1 2">
    <name type="scientific">Peronosclerospora sorghi</name>
    <dbReference type="NCBI Taxonomy" id="230839"/>
    <lineage>
        <taxon>Eukaryota</taxon>
        <taxon>Sar</taxon>
        <taxon>Stramenopiles</taxon>
        <taxon>Oomycota</taxon>
        <taxon>Peronosporomycetes</taxon>
        <taxon>Peronosporales</taxon>
        <taxon>Peronosporaceae</taxon>
        <taxon>Peronosclerospora</taxon>
    </lineage>
</organism>
<gene>
    <name evidence="1" type="ORF">PsorP6_011758</name>
</gene>
<dbReference type="Proteomes" id="UP001163321">
    <property type="component" value="Chromosome 12"/>
</dbReference>
<accession>A0ACC0WKK1</accession>
<proteinExistence type="predicted"/>
<evidence type="ECO:0000313" key="2">
    <source>
        <dbReference type="Proteomes" id="UP001163321"/>
    </source>
</evidence>
<name>A0ACC0WKK1_9STRA</name>
<protein>
    <submittedName>
        <fullName evidence="1">Uncharacterized protein</fullName>
    </submittedName>
</protein>
<dbReference type="EMBL" id="CM047591">
    <property type="protein sequence ID" value="KAI9918912.1"/>
    <property type="molecule type" value="Genomic_DNA"/>
</dbReference>